<evidence type="ECO:0000313" key="2">
    <source>
        <dbReference type="EMBL" id="OXA51171.1"/>
    </source>
</evidence>
<sequence>MEDSSSIIIGTERAIILVGWNYFVVLLLITSSESRPAPDPALPPVMGFPISIVKDVRSPPQKDGIYSYEIVLTDGTMIKQDSKLGEMPNNSSPDFQPFLIISGEYSYTDPKGKLHHVTYTADKNGYRPIIDGSVVGGTVSVSTPGPTLIIPQSSRSENAQPEKPLETISASLFSAPSRFF</sequence>
<name>A0A226E2M2_FOLCA</name>
<dbReference type="Pfam" id="PF00379">
    <property type="entry name" value="Chitin_bind_4"/>
    <property type="match status" value="1"/>
</dbReference>
<dbReference type="InterPro" id="IPR000618">
    <property type="entry name" value="Insect_cuticle"/>
</dbReference>
<proteinExistence type="predicted"/>
<accession>A0A226E2M2</accession>
<keyword evidence="3" id="KW-1185">Reference proteome</keyword>
<keyword evidence="1" id="KW-0193">Cuticle</keyword>
<dbReference type="EMBL" id="LNIX01000008">
    <property type="protein sequence ID" value="OXA51171.1"/>
    <property type="molecule type" value="Genomic_DNA"/>
</dbReference>
<dbReference type="GO" id="GO:0042302">
    <property type="term" value="F:structural constituent of cuticle"/>
    <property type="evidence" value="ECO:0007669"/>
    <property type="project" value="UniProtKB-UniRule"/>
</dbReference>
<dbReference type="OrthoDB" id="6629557at2759"/>
<evidence type="ECO:0000256" key="1">
    <source>
        <dbReference type="PROSITE-ProRule" id="PRU00497"/>
    </source>
</evidence>
<protein>
    <submittedName>
        <fullName evidence="2">Endocuticle structural glycoprotein SgAbd-4</fullName>
    </submittedName>
</protein>
<reference evidence="2 3" key="1">
    <citation type="submission" date="2015-12" db="EMBL/GenBank/DDBJ databases">
        <title>The genome of Folsomia candida.</title>
        <authorList>
            <person name="Faddeeva A."/>
            <person name="Derks M.F."/>
            <person name="Anvar Y."/>
            <person name="Smit S."/>
            <person name="Van Straalen N."/>
            <person name="Roelofs D."/>
        </authorList>
    </citation>
    <scope>NUCLEOTIDE SEQUENCE [LARGE SCALE GENOMIC DNA]</scope>
    <source>
        <strain evidence="2 3">VU population</strain>
        <tissue evidence="2">Whole body</tissue>
    </source>
</reference>
<gene>
    <name evidence="2" type="ORF">Fcan01_14047</name>
</gene>
<dbReference type="Proteomes" id="UP000198287">
    <property type="component" value="Unassembled WGS sequence"/>
</dbReference>
<dbReference type="PROSITE" id="PS51155">
    <property type="entry name" value="CHIT_BIND_RR_2"/>
    <property type="match status" value="1"/>
</dbReference>
<comment type="caution">
    <text evidence="2">The sequence shown here is derived from an EMBL/GenBank/DDBJ whole genome shotgun (WGS) entry which is preliminary data.</text>
</comment>
<evidence type="ECO:0000313" key="3">
    <source>
        <dbReference type="Proteomes" id="UP000198287"/>
    </source>
</evidence>
<dbReference type="AlphaFoldDB" id="A0A226E2M2"/>
<organism evidence="2 3">
    <name type="scientific">Folsomia candida</name>
    <name type="common">Springtail</name>
    <dbReference type="NCBI Taxonomy" id="158441"/>
    <lineage>
        <taxon>Eukaryota</taxon>
        <taxon>Metazoa</taxon>
        <taxon>Ecdysozoa</taxon>
        <taxon>Arthropoda</taxon>
        <taxon>Hexapoda</taxon>
        <taxon>Collembola</taxon>
        <taxon>Entomobryomorpha</taxon>
        <taxon>Isotomoidea</taxon>
        <taxon>Isotomidae</taxon>
        <taxon>Proisotominae</taxon>
        <taxon>Folsomia</taxon>
    </lineage>
</organism>